<protein>
    <submittedName>
        <fullName evidence="1">Uncharacterized protein</fullName>
    </submittedName>
</protein>
<gene>
    <name evidence="1" type="ORF">AVDCRST_MAG63-1233</name>
</gene>
<dbReference type="EMBL" id="CADCTO010000165">
    <property type="protein sequence ID" value="CAA9236891.1"/>
    <property type="molecule type" value="Genomic_DNA"/>
</dbReference>
<proteinExistence type="predicted"/>
<reference evidence="1" key="1">
    <citation type="submission" date="2020-02" db="EMBL/GenBank/DDBJ databases">
        <authorList>
            <person name="Meier V. D."/>
        </authorList>
    </citation>
    <scope>NUCLEOTIDE SEQUENCE</scope>
    <source>
        <strain evidence="1">AVDCRST_MAG63</strain>
    </source>
</reference>
<evidence type="ECO:0000313" key="1">
    <source>
        <dbReference type="EMBL" id="CAA9236891.1"/>
    </source>
</evidence>
<accession>A0A6J4I0Y7</accession>
<dbReference type="AlphaFoldDB" id="A0A6J4I0Y7"/>
<organism evidence="1">
    <name type="scientific">uncultured Armatimonadetes bacterium</name>
    <dbReference type="NCBI Taxonomy" id="157466"/>
    <lineage>
        <taxon>Bacteria</taxon>
        <taxon>Bacillati</taxon>
        <taxon>Armatimonadota</taxon>
        <taxon>environmental samples</taxon>
    </lineage>
</organism>
<sequence length="30" mass="3254">MLNLWQKANPDTMTAYAFPPLSCPSSGLQA</sequence>
<name>A0A6J4I0Y7_9BACT</name>